<dbReference type="KEGG" id="kphy:AOZ06_44695"/>
<keyword evidence="2" id="KW-1185">Reference proteome</keyword>
<evidence type="ECO:0000313" key="2">
    <source>
        <dbReference type="Proteomes" id="UP000063699"/>
    </source>
</evidence>
<protein>
    <submittedName>
        <fullName evidence="1">Uncharacterized protein</fullName>
    </submittedName>
</protein>
<dbReference type="AlphaFoldDB" id="A0A0N9I9F6"/>
<reference evidence="1 2" key="1">
    <citation type="submission" date="2015-07" db="EMBL/GenBank/DDBJ databases">
        <title>Genome sequencing of Kibdelosporangium phytohabitans.</title>
        <authorList>
            <person name="Qin S."/>
            <person name="Xing K."/>
        </authorList>
    </citation>
    <scope>NUCLEOTIDE SEQUENCE [LARGE SCALE GENOMIC DNA]</scope>
    <source>
        <strain evidence="1 2">KLBMP1111</strain>
    </source>
</reference>
<sequence>MAHLDGPTFEVKLLTDYRHDLVVQRTELINRLHRHLHEIDLEPQTAASASTTSLTSWDHRVVDHTGVVARIAGMGTRQMPSRTAPMEHLGVC</sequence>
<evidence type="ECO:0000313" key="1">
    <source>
        <dbReference type="EMBL" id="ALG13020.1"/>
    </source>
</evidence>
<accession>A0A0N9I9F6</accession>
<dbReference type="Proteomes" id="UP000063699">
    <property type="component" value="Chromosome"/>
</dbReference>
<name>A0A0N9I9F6_9PSEU</name>
<dbReference type="EMBL" id="CP012752">
    <property type="protein sequence ID" value="ALG13020.1"/>
    <property type="molecule type" value="Genomic_DNA"/>
</dbReference>
<gene>
    <name evidence="1" type="ORF">AOZ06_44695</name>
</gene>
<organism evidence="1 2">
    <name type="scientific">Kibdelosporangium phytohabitans</name>
    <dbReference type="NCBI Taxonomy" id="860235"/>
    <lineage>
        <taxon>Bacteria</taxon>
        <taxon>Bacillati</taxon>
        <taxon>Actinomycetota</taxon>
        <taxon>Actinomycetes</taxon>
        <taxon>Pseudonocardiales</taxon>
        <taxon>Pseudonocardiaceae</taxon>
        <taxon>Kibdelosporangium</taxon>
    </lineage>
</organism>
<proteinExistence type="predicted"/>